<keyword evidence="5" id="KW-0472">Membrane</keyword>
<dbReference type="Gene3D" id="2.60.120.260">
    <property type="entry name" value="Galactose-binding domain-like"/>
    <property type="match status" value="1"/>
</dbReference>
<keyword evidence="5" id="KW-1133">Transmembrane helix</keyword>
<dbReference type="GO" id="GO:0005524">
    <property type="term" value="F:ATP binding"/>
    <property type="evidence" value="ECO:0007669"/>
    <property type="project" value="UniProtKB-KW"/>
</dbReference>
<accession>A0A9X2ALM2</accession>
<dbReference type="InterPro" id="IPR050482">
    <property type="entry name" value="Sensor_HK_TwoCompSys"/>
</dbReference>
<keyword evidence="7" id="KW-0547">Nucleotide-binding</keyword>
<feature type="transmembrane region" description="Helical" evidence="5">
    <location>
        <begin position="341"/>
        <end position="361"/>
    </location>
</feature>
<gene>
    <name evidence="7" type="ORF">MMF98_01180</name>
</gene>
<evidence type="ECO:0000256" key="5">
    <source>
        <dbReference type="SAM" id="Phobius"/>
    </source>
</evidence>
<dbReference type="InterPro" id="IPR036890">
    <property type="entry name" value="HATPase_C_sf"/>
</dbReference>
<dbReference type="GO" id="GO:0016301">
    <property type="term" value="F:kinase activity"/>
    <property type="evidence" value="ECO:0007669"/>
    <property type="project" value="UniProtKB-KW"/>
</dbReference>
<evidence type="ECO:0000256" key="2">
    <source>
        <dbReference type="ARBA" id="ARBA00022777"/>
    </source>
</evidence>
<dbReference type="PANTHER" id="PTHR24421:SF63">
    <property type="entry name" value="SENSOR HISTIDINE KINASE DESK"/>
    <property type="match status" value="1"/>
</dbReference>
<evidence type="ECO:0000313" key="8">
    <source>
        <dbReference type="Proteomes" id="UP001139447"/>
    </source>
</evidence>
<reference evidence="7" key="1">
    <citation type="submission" date="2022-03" db="EMBL/GenBank/DDBJ databases">
        <authorList>
            <person name="Woo C.Y."/>
        </authorList>
    </citation>
    <scope>NUCLEOTIDE SEQUENCE</scope>
    <source>
        <strain evidence="7">CYS-02</strain>
    </source>
</reference>
<feature type="transmembrane region" description="Helical" evidence="5">
    <location>
        <begin position="373"/>
        <end position="390"/>
    </location>
</feature>
<feature type="transmembrane region" description="Helical" evidence="5">
    <location>
        <begin position="191"/>
        <end position="215"/>
    </location>
</feature>
<feature type="transmembrane region" description="Helical" evidence="5">
    <location>
        <begin position="314"/>
        <end position="334"/>
    </location>
</feature>
<dbReference type="SMART" id="SM00387">
    <property type="entry name" value="HATPase_c"/>
    <property type="match status" value="1"/>
</dbReference>
<keyword evidence="1" id="KW-0808">Transferase</keyword>
<proteinExistence type="predicted"/>
<dbReference type="Pfam" id="PF02518">
    <property type="entry name" value="HATPase_c"/>
    <property type="match status" value="1"/>
</dbReference>
<dbReference type="Gene3D" id="3.30.565.10">
    <property type="entry name" value="Histidine kinase-like ATPase, C-terminal domain"/>
    <property type="match status" value="1"/>
</dbReference>
<feature type="transmembrane region" description="Helical" evidence="5">
    <location>
        <begin position="256"/>
        <end position="276"/>
    </location>
</feature>
<dbReference type="SUPFAM" id="SSF49785">
    <property type="entry name" value="Galactose-binding domain-like"/>
    <property type="match status" value="1"/>
</dbReference>
<evidence type="ECO:0000259" key="6">
    <source>
        <dbReference type="PROSITE" id="PS50109"/>
    </source>
</evidence>
<dbReference type="InterPro" id="IPR003594">
    <property type="entry name" value="HATPase_dom"/>
</dbReference>
<keyword evidence="3" id="KW-0902">Two-component regulatory system</keyword>
<keyword evidence="8" id="KW-1185">Reference proteome</keyword>
<evidence type="ECO:0000256" key="4">
    <source>
        <dbReference type="SAM" id="Coils"/>
    </source>
</evidence>
<dbReference type="PROSITE" id="PS50109">
    <property type="entry name" value="HIS_KIN"/>
    <property type="match status" value="1"/>
</dbReference>
<keyword evidence="2" id="KW-0418">Kinase</keyword>
<dbReference type="RefSeq" id="WP_243303340.1">
    <property type="nucleotide sequence ID" value="NZ_JALGBI010000001.1"/>
</dbReference>
<dbReference type="PANTHER" id="PTHR24421">
    <property type="entry name" value="NITRATE/NITRITE SENSOR PROTEIN NARX-RELATED"/>
    <property type="match status" value="1"/>
</dbReference>
<feature type="transmembrane region" description="Helical" evidence="5">
    <location>
        <begin position="283"/>
        <end position="302"/>
    </location>
</feature>
<evidence type="ECO:0000313" key="7">
    <source>
        <dbReference type="EMBL" id="MCJ0761810.1"/>
    </source>
</evidence>
<dbReference type="EMBL" id="JALGBI010000001">
    <property type="protein sequence ID" value="MCJ0761810.1"/>
    <property type="molecule type" value="Genomic_DNA"/>
</dbReference>
<feature type="transmembrane region" description="Helical" evidence="5">
    <location>
        <begin position="227"/>
        <end position="244"/>
    </location>
</feature>
<keyword evidence="5" id="KW-0812">Transmembrane</keyword>
<protein>
    <submittedName>
        <fullName evidence="7">ATP-binding protein</fullName>
    </submittedName>
</protein>
<keyword evidence="4" id="KW-0175">Coiled coil</keyword>
<dbReference type="AlphaFoldDB" id="A0A9X2ALM2"/>
<dbReference type="InterPro" id="IPR005467">
    <property type="entry name" value="His_kinase_dom"/>
</dbReference>
<dbReference type="InterPro" id="IPR008979">
    <property type="entry name" value="Galactose-bd-like_sf"/>
</dbReference>
<sequence>MRFCRVINALIVGPNRGWLLALLCWALLPLAWAGAPAGPDGIATFDLAQLSWSPSATPPEVYEAGTQSLPADWSQRPQFHGHAWYRITFDDPGLSLPAVYLERACTNVEVWINGTLLGSGGRMSEPLTRNCYYPQLFVLPARLLQPTGNRLDIRLAGYAQGEVTARQRQTGLSPVLLGPEEPLRDRYERQYFWNVTVAQIIGAGMVSFGLFMLALSLMRPAERYYRYFGAFQIAWAVIGIRLYLQDSPLPGVWTEILITSLFPPAIYAGVQFLLHYAGQSRRWVTVLLAAQCVVVPACLVLGGPQRVFGVASFWYTVVVAEFIAALACFCWQAWRSMRNELWLIGSAVMLAALLAGAEIAIQNAWVDLPRVHLVHFAMPVIFVAIGARLIQQFAAALGRSERVAQELEQRVAEKSAEIERNYEQLTLLRTAQAAQGERQRIASDLHDDLGAKLLTIAQASESERVAGMARQALDEMRLSVRGLTAAPARAADVLADWRAETVSRLAAAGLAAQWQADEPPPDLVLPARTHVQLTRILREAVSNAIRHSGGGCCRVRIALPPGALRLEVEDDGRGLPPEATASLGHGLPGIERRVRTLEGVHGFSPGASGGTLLRVQVPLGPARTGAARA</sequence>
<name>A0A9X2ALM2_9BURK</name>
<feature type="coiled-coil region" evidence="4">
    <location>
        <begin position="390"/>
        <end position="424"/>
    </location>
</feature>
<keyword evidence="7" id="KW-0067">ATP-binding</keyword>
<dbReference type="Proteomes" id="UP001139447">
    <property type="component" value="Unassembled WGS sequence"/>
</dbReference>
<evidence type="ECO:0000256" key="3">
    <source>
        <dbReference type="ARBA" id="ARBA00023012"/>
    </source>
</evidence>
<feature type="domain" description="Histidine kinase" evidence="6">
    <location>
        <begin position="532"/>
        <end position="621"/>
    </location>
</feature>
<evidence type="ECO:0000256" key="1">
    <source>
        <dbReference type="ARBA" id="ARBA00022679"/>
    </source>
</evidence>
<dbReference type="SUPFAM" id="SSF55874">
    <property type="entry name" value="ATPase domain of HSP90 chaperone/DNA topoisomerase II/histidine kinase"/>
    <property type="match status" value="1"/>
</dbReference>
<dbReference type="GO" id="GO:0000160">
    <property type="term" value="P:phosphorelay signal transduction system"/>
    <property type="evidence" value="ECO:0007669"/>
    <property type="project" value="UniProtKB-KW"/>
</dbReference>
<comment type="caution">
    <text evidence="7">The sequence shown here is derived from an EMBL/GenBank/DDBJ whole genome shotgun (WGS) entry which is preliminary data.</text>
</comment>
<dbReference type="CDD" id="cd16917">
    <property type="entry name" value="HATPase_UhpB-NarQ-NarX-like"/>
    <property type="match status" value="1"/>
</dbReference>
<organism evidence="7 8">
    <name type="scientific">Variovorax terrae</name>
    <dbReference type="NCBI Taxonomy" id="2923278"/>
    <lineage>
        <taxon>Bacteria</taxon>
        <taxon>Pseudomonadati</taxon>
        <taxon>Pseudomonadota</taxon>
        <taxon>Betaproteobacteria</taxon>
        <taxon>Burkholderiales</taxon>
        <taxon>Comamonadaceae</taxon>
        <taxon>Variovorax</taxon>
    </lineage>
</organism>